<dbReference type="PROSITE" id="PS50850">
    <property type="entry name" value="MFS"/>
    <property type="match status" value="1"/>
</dbReference>
<evidence type="ECO:0000256" key="6">
    <source>
        <dbReference type="SAM" id="Phobius"/>
    </source>
</evidence>
<dbReference type="InterPro" id="IPR011701">
    <property type="entry name" value="MFS"/>
</dbReference>
<feature type="transmembrane region" description="Helical" evidence="6">
    <location>
        <begin position="490"/>
        <end position="511"/>
    </location>
</feature>
<feature type="transmembrane region" description="Helical" evidence="6">
    <location>
        <begin position="97"/>
        <end position="120"/>
    </location>
</feature>
<keyword evidence="4 6" id="KW-0472">Membrane</keyword>
<gene>
    <name evidence="8" type="ORF">LARSCL_LOCUS3608</name>
</gene>
<organism evidence="8 9">
    <name type="scientific">Larinioides sclopetarius</name>
    <dbReference type="NCBI Taxonomy" id="280406"/>
    <lineage>
        <taxon>Eukaryota</taxon>
        <taxon>Metazoa</taxon>
        <taxon>Ecdysozoa</taxon>
        <taxon>Arthropoda</taxon>
        <taxon>Chelicerata</taxon>
        <taxon>Arachnida</taxon>
        <taxon>Araneae</taxon>
        <taxon>Araneomorphae</taxon>
        <taxon>Entelegynae</taxon>
        <taxon>Araneoidea</taxon>
        <taxon>Araneidae</taxon>
        <taxon>Larinioides</taxon>
    </lineage>
</organism>
<keyword evidence="9" id="KW-1185">Reference proteome</keyword>
<dbReference type="AlphaFoldDB" id="A0AAV1ZAN4"/>
<feature type="domain" description="Major facilitator superfamily (MFS) profile" evidence="7">
    <location>
        <begin position="94"/>
        <end position="516"/>
    </location>
</feature>
<evidence type="ECO:0000313" key="9">
    <source>
        <dbReference type="Proteomes" id="UP001497382"/>
    </source>
</evidence>
<feature type="transmembrane region" description="Helical" evidence="6">
    <location>
        <begin position="256"/>
        <end position="279"/>
    </location>
</feature>
<dbReference type="FunFam" id="1.20.1250.20:FF:000004">
    <property type="entry name" value="vesicular glutamate transporter 2 isoform X1"/>
    <property type="match status" value="1"/>
</dbReference>
<dbReference type="GO" id="GO:0098700">
    <property type="term" value="P:neurotransmitter loading into synaptic vesicle"/>
    <property type="evidence" value="ECO:0007669"/>
    <property type="project" value="TreeGrafter"/>
</dbReference>
<comment type="caution">
    <text evidence="8">The sequence shown here is derived from an EMBL/GenBank/DDBJ whole genome shotgun (WGS) entry which is preliminary data.</text>
</comment>
<evidence type="ECO:0000256" key="3">
    <source>
        <dbReference type="ARBA" id="ARBA00022989"/>
    </source>
</evidence>
<feature type="transmembrane region" description="Helical" evidence="6">
    <location>
        <begin position="326"/>
        <end position="344"/>
    </location>
</feature>
<evidence type="ECO:0000256" key="2">
    <source>
        <dbReference type="ARBA" id="ARBA00022692"/>
    </source>
</evidence>
<feature type="region of interest" description="Disordered" evidence="5">
    <location>
        <begin position="570"/>
        <end position="590"/>
    </location>
</feature>
<feature type="transmembrane region" description="Helical" evidence="6">
    <location>
        <begin position="140"/>
        <end position="162"/>
    </location>
</feature>
<feature type="transmembrane region" description="Helical" evidence="6">
    <location>
        <begin position="458"/>
        <end position="478"/>
    </location>
</feature>
<protein>
    <recommendedName>
        <fullName evidence="7">Major facilitator superfamily (MFS) profile domain-containing protein</fullName>
    </recommendedName>
</protein>
<feature type="transmembrane region" description="Helical" evidence="6">
    <location>
        <begin position="400"/>
        <end position="420"/>
    </location>
</feature>
<evidence type="ECO:0000256" key="5">
    <source>
        <dbReference type="SAM" id="MobiDB-lite"/>
    </source>
</evidence>
<evidence type="ECO:0000256" key="1">
    <source>
        <dbReference type="ARBA" id="ARBA00004141"/>
    </source>
</evidence>
<dbReference type="Pfam" id="PF07690">
    <property type="entry name" value="MFS_1"/>
    <property type="match status" value="1"/>
</dbReference>
<reference evidence="8 9" key="1">
    <citation type="submission" date="2024-04" db="EMBL/GenBank/DDBJ databases">
        <authorList>
            <person name="Rising A."/>
            <person name="Reimegard J."/>
            <person name="Sonavane S."/>
            <person name="Akerstrom W."/>
            <person name="Nylinder S."/>
            <person name="Hedman E."/>
            <person name="Kallberg Y."/>
        </authorList>
    </citation>
    <scope>NUCLEOTIDE SEQUENCE [LARGE SCALE GENOMIC DNA]</scope>
</reference>
<feature type="region of interest" description="Disordered" evidence="5">
    <location>
        <begin position="1"/>
        <end position="24"/>
    </location>
</feature>
<comment type="subcellular location">
    <subcellularLocation>
        <location evidence="1">Membrane</location>
        <topology evidence="1">Multi-pass membrane protein</topology>
    </subcellularLocation>
</comment>
<feature type="transmembrane region" description="Helical" evidence="6">
    <location>
        <begin position="426"/>
        <end position="446"/>
    </location>
</feature>
<name>A0AAV1ZAN4_9ARAC</name>
<feature type="transmembrane region" description="Helical" evidence="6">
    <location>
        <begin position="230"/>
        <end position="250"/>
    </location>
</feature>
<evidence type="ECO:0000259" key="7">
    <source>
        <dbReference type="PROSITE" id="PS50850"/>
    </source>
</evidence>
<dbReference type="SUPFAM" id="SSF103473">
    <property type="entry name" value="MFS general substrate transporter"/>
    <property type="match status" value="1"/>
</dbReference>
<dbReference type="InterPro" id="IPR050382">
    <property type="entry name" value="MFS_Na/Anion_cotransporter"/>
</dbReference>
<dbReference type="PANTHER" id="PTHR11662:SF456">
    <property type="entry name" value="VESICULAR GLUTAMATE TRANSPORTER, ISOFORM A"/>
    <property type="match status" value="1"/>
</dbReference>
<dbReference type="InterPro" id="IPR020846">
    <property type="entry name" value="MFS_dom"/>
</dbReference>
<keyword evidence="2 6" id="KW-0812">Transmembrane</keyword>
<feature type="transmembrane region" description="Helical" evidence="6">
    <location>
        <begin position="169"/>
        <end position="185"/>
    </location>
</feature>
<dbReference type="GO" id="GO:0060076">
    <property type="term" value="C:excitatory synapse"/>
    <property type="evidence" value="ECO:0007669"/>
    <property type="project" value="TreeGrafter"/>
</dbReference>
<keyword evidence="3 6" id="KW-1133">Transmembrane helix</keyword>
<dbReference type="PANTHER" id="PTHR11662">
    <property type="entry name" value="SOLUTE CARRIER FAMILY 17"/>
    <property type="match status" value="1"/>
</dbReference>
<dbReference type="Proteomes" id="UP001497382">
    <property type="component" value="Unassembled WGS sequence"/>
</dbReference>
<dbReference type="FunFam" id="1.20.1250.20:FF:000226">
    <property type="entry name" value="Vesicular GLUtamate transporter"/>
    <property type="match status" value="1"/>
</dbReference>
<feature type="transmembrane region" description="Helical" evidence="6">
    <location>
        <begin position="364"/>
        <end position="388"/>
    </location>
</feature>
<feature type="region of interest" description="Disordered" evidence="5">
    <location>
        <begin position="519"/>
        <end position="541"/>
    </location>
</feature>
<sequence length="590" mass="65708">MPEARDQPGRVPQPLEPQPQQCDGQSAAFSNLKAFKTDSISRLMNKLKGQEDEKGFMKDDELGNEFYEELQRKKPRSKAFMEPECPCCRNLSKRYTIAFLSSLGFVISFGIRCNLSNAIVKMVEPIDGNPPEFDWSPNTIGLMDSSFFWGYLITQIPGGFLATKYPPNRIFGTAIAISAFLNLLIPKSAQIHTSVVMIVRILQGLVEGVTYPACHGIWKYWAPPMERSRLATIAFCGSYAGAVVGMPLSGMLTDYISWQACFYIYGAFGMIWYIFWLWLSFEKPSCHPTISQAELIYIENSIGPVSKTLPTLKTTPWKAMLTSMPVYAIIVANFCRSWTFYLLLLSQPMFFKEVLNLEVDQSGIVGALPHLLMTIVVPIGGYLADYLRRREILTTTGVRKLFNCGGFGMEAVFLLVVAFARNHMVVLFGLILAVGFSGFAISGFNVNHLDIAPRYASILMGMSNGFGTLAGMICPIVEENLTNLGTPDEWQRVFLIASLIHFAGVIFYAIFASGEKQPWAEPPDEANPDEGPSWNPLENVFANENGDVTTSFSDVKQPSYGATTTVIDTREELAQPPQKDTYMQGARDLY</sequence>
<accession>A0AAV1ZAN4</accession>
<dbReference type="CDD" id="cd17382">
    <property type="entry name" value="MFS_SLC17A6_7_8_VGluT"/>
    <property type="match status" value="1"/>
</dbReference>
<dbReference type="EMBL" id="CAXIEN010000027">
    <property type="protein sequence ID" value="CAL1267337.1"/>
    <property type="molecule type" value="Genomic_DNA"/>
</dbReference>
<dbReference type="GO" id="GO:0005326">
    <property type="term" value="F:neurotransmitter transmembrane transporter activity"/>
    <property type="evidence" value="ECO:0007669"/>
    <property type="project" value="TreeGrafter"/>
</dbReference>
<dbReference type="GO" id="GO:0050803">
    <property type="term" value="P:regulation of synapse structure or activity"/>
    <property type="evidence" value="ECO:0007669"/>
    <property type="project" value="TreeGrafter"/>
</dbReference>
<dbReference type="InterPro" id="IPR036259">
    <property type="entry name" value="MFS_trans_sf"/>
</dbReference>
<proteinExistence type="predicted"/>
<evidence type="ECO:0000313" key="8">
    <source>
        <dbReference type="EMBL" id="CAL1267337.1"/>
    </source>
</evidence>
<dbReference type="GO" id="GO:0030672">
    <property type="term" value="C:synaptic vesicle membrane"/>
    <property type="evidence" value="ECO:0007669"/>
    <property type="project" value="TreeGrafter"/>
</dbReference>
<dbReference type="GO" id="GO:0035249">
    <property type="term" value="P:synaptic transmission, glutamatergic"/>
    <property type="evidence" value="ECO:0007669"/>
    <property type="project" value="TreeGrafter"/>
</dbReference>
<dbReference type="GO" id="GO:0005313">
    <property type="term" value="F:L-glutamate transmembrane transporter activity"/>
    <property type="evidence" value="ECO:0007669"/>
    <property type="project" value="TreeGrafter"/>
</dbReference>
<feature type="transmembrane region" description="Helical" evidence="6">
    <location>
        <begin position="197"/>
        <end position="218"/>
    </location>
</feature>
<evidence type="ECO:0000256" key="4">
    <source>
        <dbReference type="ARBA" id="ARBA00023136"/>
    </source>
</evidence>
<dbReference type="Gene3D" id="1.20.1250.20">
    <property type="entry name" value="MFS general substrate transporter like domains"/>
    <property type="match status" value="2"/>
</dbReference>